<accession>A0A5D2YDK7</accession>
<protein>
    <submittedName>
        <fullName evidence="2">Uncharacterized protein</fullName>
    </submittedName>
</protein>
<keyword evidence="3" id="KW-1185">Reference proteome</keyword>
<proteinExistence type="predicted"/>
<sequence>MYQQRIFHCIYRFICMTIPYVERKNARLVNFQNLLDPSIAAYAINVLPALVIIVGGWHFLLCIYWIGSCWKIERIESCIYFNSSGC</sequence>
<dbReference type="Proteomes" id="UP000323597">
    <property type="component" value="Chromosome A08"/>
</dbReference>
<keyword evidence="1" id="KW-0812">Transmembrane</keyword>
<evidence type="ECO:0000256" key="1">
    <source>
        <dbReference type="SAM" id="Phobius"/>
    </source>
</evidence>
<organism evidence="2 3">
    <name type="scientific">Gossypium mustelinum</name>
    <name type="common">Cotton</name>
    <name type="synonym">Gossypium caicoense</name>
    <dbReference type="NCBI Taxonomy" id="34275"/>
    <lineage>
        <taxon>Eukaryota</taxon>
        <taxon>Viridiplantae</taxon>
        <taxon>Streptophyta</taxon>
        <taxon>Embryophyta</taxon>
        <taxon>Tracheophyta</taxon>
        <taxon>Spermatophyta</taxon>
        <taxon>Magnoliopsida</taxon>
        <taxon>eudicotyledons</taxon>
        <taxon>Gunneridae</taxon>
        <taxon>Pentapetalae</taxon>
        <taxon>rosids</taxon>
        <taxon>malvids</taxon>
        <taxon>Malvales</taxon>
        <taxon>Malvaceae</taxon>
        <taxon>Malvoideae</taxon>
        <taxon>Gossypium</taxon>
    </lineage>
</organism>
<feature type="transmembrane region" description="Helical" evidence="1">
    <location>
        <begin position="39"/>
        <end position="66"/>
    </location>
</feature>
<dbReference type="EMBL" id="CM017643">
    <property type="protein sequence ID" value="TYJ24029.1"/>
    <property type="molecule type" value="Genomic_DNA"/>
</dbReference>
<dbReference type="AlphaFoldDB" id="A0A5D2YDK7"/>
<evidence type="ECO:0000313" key="3">
    <source>
        <dbReference type="Proteomes" id="UP000323597"/>
    </source>
</evidence>
<reference evidence="2 3" key="1">
    <citation type="submission" date="2019-07" db="EMBL/GenBank/DDBJ databases">
        <title>WGS assembly of Gossypium mustelinum.</title>
        <authorList>
            <person name="Chen Z.J."/>
            <person name="Sreedasyam A."/>
            <person name="Ando A."/>
            <person name="Song Q."/>
            <person name="De L."/>
            <person name="Hulse-Kemp A."/>
            <person name="Ding M."/>
            <person name="Ye W."/>
            <person name="Kirkbride R."/>
            <person name="Jenkins J."/>
            <person name="Plott C."/>
            <person name="Lovell J."/>
            <person name="Lin Y.-M."/>
            <person name="Vaughn R."/>
            <person name="Liu B."/>
            <person name="Li W."/>
            <person name="Simpson S."/>
            <person name="Scheffler B."/>
            <person name="Saski C."/>
            <person name="Grover C."/>
            <person name="Hu G."/>
            <person name="Conover J."/>
            <person name="Carlson J."/>
            <person name="Shu S."/>
            <person name="Boston L."/>
            <person name="Williams M."/>
            <person name="Peterson D."/>
            <person name="Mcgee K."/>
            <person name="Jones D."/>
            <person name="Wendel J."/>
            <person name="Stelly D."/>
            <person name="Grimwood J."/>
            <person name="Schmutz J."/>
        </authorList>
    </citation>
    <scope>NUCLEOTIDE SEQUENCE [LARGE SCALE GENOMIC DNA]</scope>
    <source>
        <strain evidence="2">1408120.09</strain>
    </source>
</reference>
<evidence type="ECO:0000313" key="2">
    <source>
        <dbReference type="EMBL" id="TYJ24029.1"/>
    </source>
</evidence>
<name>A0A5D2YDK7_GOSMU</name>
<gene>
    <name evidence="2" type="ORF">E1A91_A08G233300v1</name>
</gene>
<keyword evidence="1" id="KW-0472">Membrane</keyword>
<keyword evidence="1" id="KW-1133">Transmembrane helix</keyword>